<dbReference type="GO" id="GO:0000724">
    <property type="term" value="P:double-strand break repair via homologous recombination"/>
    <property type="evidence" value="ECO:0007669"/>
    <property type="project" value="TreeGrafter"/>
</dbReference>
<evidence type="ECO:0000256" key="1">
    <source>
        <dbReference type="ARBA" id="ARBA00022741"/>
    </source>
</evidence>
<evidence type="ECO:0000259" key="10">
    <source>
        <dbReference type="PROSITE" id="PS51198"/>
    </source>
</evidence>
<evidence type="ECO:0000256" key="2">
    <source>
        <dbReference type="ARBA" id="ARBA00022801"/>
    </source>
</evidence>
<dbReference type="AlphaFoldDB" id="A0A3G2S009"/>
<keyword evidence="4 9" id="KW-0067">ATP-binding</keyword>
<evidence type="ECO:0000256" key="4">
    <source>
        <dbReference type="ARBA" id="ARBA00022840"/>
    </source>
</evidence>
<name>A0A3G2S009_MALR7</name>
<dbReference type="Gene3D" id="3.40.50.300">
    <property type="entry name" value="P-loop containing nucleotide triphosphate hydrolases"/>
    <property type="match status" value="2"/>
</dbReference>
<evidence type="ECO:0000256" key="8">
    <source>
        <dbReference type="ARBA" id="ARBA00048988"/>
    </source>
</evidence>
<keyword evidence="2 9" id="KW-0378">Hydrolase</keyword>
<evidence type="ECO:0000256" key="6">
    <source>
        <dbReference type="ARBA" id="ARBA00034617"/>
    </source>
</evidence>
<dbReference type="Pfam" id="PF00580">
    <property type="entry name" value="UvrD-helicase"/>
    <property type="match status" value="1"/>
</dbReference>
<feature type="binding site" evidence="9">
    <location>
        <begin position="192"/>
        <end position="199"/>
    </location>
    <ligand>
        <name>ATP</name>
        <dbReference type="ChEBI" id="CHEBI:30616"/>
    </ligand>
</feature>
<dbReference type="InterPro" id="IPR014016">
    <property type="entry name" value="UvrD-like_ATP-bd"/>
</dbReference>
<keyword evidence="3 9" id="KW-0347">Helicase</keyword>
<keyword evidence="1 9" id="KW-0547">Nucleotide-binding</keyword>
<evidence type="ECO:0000256" key="3">
    <source>
        <dbReference type="ARBA" id="ARBA00022806"/>
    </source>
</evidence>
<dbReference type="InterPro" id="IPR027417">
    <property type="entry name" value="P-loop_NTPase"/>
</dbReference>
<dbReference type="GO" id="GO:0031297">
    <property type="term" value="P:replication fork processing"/>
    <property type="evidence" value="ECO:0007669"/>
    <property type="project" value="TreeGrafter"/>
</dbReference>
<comment type="catalytic activity">
    <reaction evidence="8">
        <text>ATP + H2O = ADP + phosphate + H(+)</text>
        <dbReference type="Rhea" id="RHEA:13065"/>
        <dbReference type="ChEBI" id="CHEBI:15377"/>
        <dbReference type="ChEBI" id="CHEBI:15378"/>
        <dbReference type="ChEBI" id="CHEBI:30616"/>
        <dbReference type="ChEBI" id="CHEBI:43474"/>
        <dbReference type="ChEBI" id="CHEBI:456216"/>
        <dbReference type="EC" id="5.6.2.4"/>
    </reaction>
</comment>
<evidence type="ECO:0000313" key="12">
    <source>
        <dbReference type="Proteomes" id="UP000269793"/>
    </source>
</evidence>
<evidence type="ECO:0000256" key="5">
    <source>
        <dbReference type="ARBA" id="ARBA00023235"/>
    </source>
</evidence>
<dbReference type="PANTHER" id="PTHR11070:SF30">
    <property type="entry name" value="F-BOX DNA HELICASE 1"/>
    <property type="match status" value="1"/>
</dbReference>
<evidence type="ECO:0000256" key="9">
    <source>
        <dbReference type="PROSITE-ProRule" id="PRU00560"/>
    </source>
</evidence>
<dbReference type="GO" id="GO:0005524">
    <property type="term" value="F:ATP binding"/>
    <property type="evidence" value="ECO:0007669"/>
    <property type="project" value="UniProtKB-UniRule"/>
</dbReference>
<dbReference type="InterPro" id="IPR014017">
    <property type="entry name" value="DNA_helicase_UvrD-like_C"/>
</dbReference>
<keyword evidence="5" id="KW-0413">Isomerase</keyword>
<feature type="domain" description="UvrD-like helicase ATP-binding" evidence="10">
    <location>
        <begin position="171"/>
        <end position="450"/>
    </location>
</feature>
<dbReference type="OrthoDB" id="1470711at2759"/>
<gene>
    <name evidence="11" type="primary">fbh1</name>
    <name evidence="11" type="ORF">DNF11_0431</name>
</gene>
<dbReference type="VEuPathDB" id="FungiDB:DNF11_0431"/>
<dbReference type="SUPFAM" id="SSF52540">
    <property type="entry name" value="P-loop containing nucleoside triphosphate hydrolases"/>
    <property type="match status" value="1"/>
</dbReference>
<evidence type="ECO:0000256" key="7">
    <source>
        <dbReference type="ARBA" id="ARBA00034808"/>
    </source>
</evidence>
<dbReference type="EC" id="5.6.2.4" evidence="7"/>
<dbReference type="GO" id="GO:0016887">
    <property type="term" value="F:ATP hydrolysis activity"/>
    <property type="evidence" value="ECO:0007669"/>
    <property type="project" value="RHEA"/>
</dbReference>
<dbReference type="GO" id="GO:0043138">
    <property type="term" value="F:3'-5' DNA helicase activity"/>
    <property type="evidence" value="ECO:0007669"/>
    <property type="project" value="UniProtKB-EC"/>
</dbReference>
<dbReference type="Pfam" id="PF13361">
    <property type="entry name" value="UvrD_C"/>
    <property type="match status" value="1"/>
</dbReference>
<sequence length="861" mass="98019">MPFFARWRKQYLKFQECEHTYERHLRAVPTQETPQDQVIDESYVLVYMESLRALHFCKPPLQMHEILYSILQSQSEHFPPVKAACAFVIEWILGRVSVQNAFSRFDHAHAVELLYFLRLFLAVFRLSRYFDTDYSVSQYPQSIHTLDGDCASALGHFFAPGQPVCSSGELTEEQSRFVHYQVRRNDLLCVQAYAGTGKTRSLLAYAKLRPHQRFLYITFNAAAAKSARSVFPPNVDCRTMHSVALRHVLLPEDQELRTLRPRDVVRLLGDRIPEGKRTTEPVHDRSNALAPTTVALYILRTLDRFMQSTDDHIRPDVHIPKNMSLSTDLRVEAIAEATQTLWEMICSNKSRGRMKAPCPHDAYVKLLQLQPLATLRFFAEYNALLLDEAQDLSACQTAILLRARGQCGVIVVGDIHQKIYGFRGGSASAFNARLYSPTATFHLTKSFRFGSQVAALATKVLRLKAPPPWHNEEQHGVWQHPSITGHGSDKVYRDIRAISKPHTRIYRTNALLTRDLLQLSLTLPENEFLFLKTSQNLSHRSIIDLLHDGHRLYHGDSSGMTPNSSLREFSAWKELVEHVEAEDAADGKLTLVLSLQEMIASPDFLAQLEGLDRKFCANEESASIVLTTVHQAKGLEWDSVVMANDFSPSLDACTPFSLQPQVSQLFAQDELNHMYVAITRARCELFIPNCVLQWLVVLDGLFRYRFCEKKRSRKCPQCQQVSSLVQLCEPFAGTLQFDARTETLGCLLCMRSQLSTDDDLHDFVRFIDECGVSTVTGRLTSASITRYEHKMKIPSRLRSKRARLEVSSQQDTPACAGSTALDVLLPHVRAQKYTNMLESKMQSIDTWFTLEQFWLSPRESS</sequence>
<dbReference type="STRING" id="425264.A0A3G2S009"/>
<dbReference type="PANTHER" id="PTHR11070">
    <property type="entry name" value="UVRD / RECB / PCRA DNA HELICASE FAMILY MEMBER"/>
    <property type="match status" value="1"/>
</dbReference>
<organism evidence="11 12">
    <name type="scientific">Malassezia restricta (strain ATCC 96810 / NBRC 103918 / CBS 7877)</name>
    <name type="common">Seborrheic dermatitis infection agent</name>
    <dbReference type="NCBI Taxonomy" id="425264"/>
    <lineage>
        <taxon>Eukaryota</taxon>
        <taxon>Fungi</taxon>
        <taxon>Dikarya</taxon>
        <taxon>Basidiomycota</taxon>
        <taxon>Ustilaginomycotina</taxon>
        <taxon>Malasseziomycetes</taxon>
        <taxon>Malasseziales</taxon>
        <taxon>Malasseziaceae</taxon>
        <taxon>Malassezia</taxon>
    </lineage>
</organism>
<comment type="catalytic activity">
    <reaction evidence="6">
        <text>Couples ATP hydrolysis with the unwinding of duplex DNA by translocating in the 3'-5' direction.</text>
        <dbReference type="EC" id="5.6.2.4"/>
    </reaction>
</comment>
<accession>A0A3G2S009</accession>
<protein>
    <recommendedName>
        <fullName evidence="7">DNA 3'-5' helicase</fullName>
        <ecNumber evidence="7">5.6.2.4</ecNumber>
    </recommendedName>
</protein>
<dbReference type="EMBL" id="CP033148">
    <property type="protein sequence ID" value="AYO41381.1"/>
    <property type="molecule type" value="Genomic_DNA"/>
</dbReference>
<dbReference type="GO" id="GO:0003677">
    <property type="term" value="F:DNA binding"/>
    <property type="evidence" value="ECO:0007669"/>
    <property type="project" value="InterPro"/>
</dbReference>
<dbReference type="InterPro" id="IPR000212">
    <property type="entry name" value="DNA_helicase_UvrD/REP"/>
</dbReference>
<dbReference type="GO" id="GO:0005634">
    <property type="term" value="C:nucleus"/>
    <property type="evidence" value="ECO:0007669"/>
    <property type="project" value="TreeGrafter"/>
</dbReference>
<dbReference type="PROSITE" id="PS51198">
    <property type="entry name" value="UVRD_HELICASE_ATP_BIND"/>
    <property type="match status" value="1"/>
</dbReference>
<evidence type="ECO:0000313" key="11">
    <source>
        <dbReference type="EMBL" id="AYO41381.1"/>
    </source>
</evidence>
<reference evidence="11 12" key="1">
    <citation type="submission" date="2018-10" db="EMBL/GenBank/DDBJ databases">
        <title>Complete genome sequence of Malassezia restricta CBS 7877.</title>
        <authorList>
            <person name="Morand S.C."/>
            <person name="Bertignac M."/>
            <person name="Iltis A."/>
            <person name="Kolder I."/>
            <person name="Pirovano W."/>
            <person name="Jourdain R."/>
            <person name="Clavaud C."/>
        </authorList>
    </citation>
    <scope>NUCLEOTIDE SEQUENCE [LARGE SCALE GENOMIC DNA]</scope>
    <source>
        <strain evidence="11 12">CBS 7877</strain>
    </source>
</reference>
<proteinExistence type="predicted"/>
<dbReference type="Proteomes" id="UP000269793">
    <property type="component" value="Chromosome I"/>
</dbReference>
<keyword evidence="12" id="KW-1185">Reference proteome</keyword>